<reference evidence="1 2" key="1">
    <citation type="submission" date="2020-05" db="EMBL/GenBank/DDBJ databases">
        <authorList>
            <person name="Wang X."/>
        </authorList>
    </citation>
    <scope>NUCLEOTIDE SEQUENCE [LARGE SCALE GENOMIC DNA]</scope>
</reference>
<dbReference type="EMBL" id="MT478991">
    <property type="protein sequence ID" value="QMP82549.1"/>
    <property type="molecule type" value="Genomic_DNA"/>
</dbReference>
<proteinExistence type="predicted"/>
<evidence type="ECO:0000313" key="1">
    <source>
        <dbReference type="EMBL" id="QMP82549.1"/>
    </source>
</evidence>
<sequence>MKEQRWYFRAEGNLYIINHWDENLATSISIVKEEDFNFYSSKFHLRKAENFQKGS</sequence>
<dbReference type="Proteomes" id="UP000514831">
    <property type="component" value="Genome"/>
</dbReference>
<protein>
    <submittedName>
        <fullName evidence="1">Uncharacterized protein</fullName>
    </submittedName>
</protein>
<organism evidence="1 2">
    <name type="scientific">Escherichia phage vB_EcoM_011D4</name>
    <dbReference type="NCBI Taxonomy" id="2735300"/>
    <lineage>
        <taxon>Viruses</taxon>
        <taxon>Duplodnaviria</taxon>
        <taxon>Heunggongvirae</taxon>
        <taxon>Uroviricota</taxon>
        <taxon>Caudoviricetes</taxon>
        <taxon>Pantevenvirales</taxon>
        <taxon>Straboviridae</taxon>
        <taxon>Krischvirus</taxon>
        <taxon>Krischvirus RB49</taxon>
    </lineage>
</organism>
<accession>A0A7D7IW67</accession>
<evidence type="ECO:0000313" key="2">
    <source>
        <dbReference type="Proteomes" id="UP000514831"/>
    </source>
</evidence>
<name>A0A7D7IW67_9CAUD</name>